<dbReference type="OrthoDB" id="5982258at2759"/>
<dbReference type="Pfam" id="PF00041">
    <property type="entry name" value="fn3"/>
    <property type="match status" value="4"/>
</dbReference>
<feature type="region of interest" description="Disordered" evidence="2">
    <location>
        <begin position="627"/>
        <end position="648"/>
    </location>
</feature>
<dbReference type="Gene3D" id="2.60.40.10">
    <property type="entry name" value="Immunoglobulins"/>
    <property type="match status" value="5"/>
</dbReference>
<dbReference type="SUPFAM" id="SSF49265">
    <property type="entry name" value="Fibronectin type III"/>
    <property type="match status" value="2"/>
</dbReference>
<dbReference type="InterPro" id="IPR003961">
    <property type="entry name" value="FN3_dom"/>
</dbReference>
<dbReference type="InterPro" id="IPR013783">
    <property type="entry name" value="Ig-like_fold"/>
</dbReference>
<evidence type="ECO:0000259" key="3">
    <source>
        <dbReference type="PROSITE" id="PS50835"/>
    </source>
</evidence>
<feature type="domain" description="Fibronectin type-III" evidence="4">
    <location>
        <begin position="132"/>
        <end position="234"/>
    </location>
</feature>
<evidence type="ECO:0000256" key="1">
    <source>
        <dbReference type="ARBA" id="ARBA00022737"/>
    </source>
</evidence>
<feature type="domain" description="Fibronectin type-III" evidence="4">
    <location>
        <begin position="239"/>
        <end position="336"/>
    </location>
</feature>
<dbReference type="Proteomes" id="UP000183832">
    <property type="component" value="Unassembled WGS sequence"/>
</dbReference>
<dbReference type="SMART" id="SM00409">
    <property type="entry name" value="IG"/>
    <property type="match status" value="1"/>
</dbReference>
<feature type="compositionally biased region" description="Basic and acidic residues" evidence="2">
    <location>
        <begin position="627"/>
        <end position="636"/>
    </location>
</feature>
<reference evidence="5 6" key="1">
    <citation type="submission" date="2015-04" db="EMBL/GenBank/DDBJ databases">
        <authorList>
            <person name="Syromyatnikov M.Y."/>
            <person name="Popov V.N."/>
        </authorList>
    </citation>
    <scope>NUCLEOTIDE SEQUENCE [LARGE SCALE GENOMIC DNA]</scope>
</reference>
<feature type="domain" description="Ig-like" evidence="3">
    <location>
        <begin position="436"/>
        <end position="518"/>
    </location>
</feature>
<dbReference type="InterPro" id="IPR003599">
    <property type="entry name" value="Ig_sub"/>
</dbReference>
<dbReference type="SMART" id="SM00060">
    <property type="entry name" value="FN3"/>
    <property type="match status" value="4"/>
</dbReference>
<evidence type="ECO:0000256" key="2">
    <source>
        <dbReference type="SAM" id="MobiDB-lite"/>
    </source>
</evidence>
<dbReference type="SUPFAM" id="SSF48726">
    <property type="entry name" value="Immunoglobulin"/>
    <property type="match status" value="1"/>
</dbReference>
<proteinExistence type="predicted"/>
<protein>
    <submittedName>
        <fullName evidence="5">CLUMA_CG018077, isoform A</fullName>
    </submittedName>
</protein>
<dbReference type="InterPro" id="IPR050964">
    <property type="entry name" value="Striated_Muscle_Regulatory"/>
</dbReference>
<dbReference type="PROSITE" id="PS50835">
    <property type="entry name" value="IG_LIKE"/>
    <property type="match status" value="1"/>
</dbReference>
<dbReference type="Pfam" id="PF07679">
    <property type="entry name" value="I-set"/>
    <property type="match status" value="1"/>
</dbReference>
<gene>
    <name evidence="5" type="ORF">CLUMA_CG018077</name>
</gene>
<dbReference type="GO" id="GO:0030154">
    <property type="term" value="P:cell differentiation"/>
    <property type="evidence" value="ECO:0007669"/>
    <property type="project" value="UniProtKB-ARBA"/>
</dbReference>
<dbReference type="STRING" id="568069.A0A1J1IXW0"/>
<dbReference type="PRINTS" id="PR00014">
    <property type="entry name" value="FNTYPEIII"/>
</dbReference>
<evidence type="ECO:0000313" key="5">
    <source>
        <dbReference type="EMBL" id="CRL05045.1"/>
    </source>
</evidence>
<dbReference type="PANTHER" id="PTHR13817:SF166">
    <property type="entry name" value="NEURONAL IGCAM-RELATED"/>
    <property type="match status" value="1"/>
</dbReference>
<feature type="domain" description="Fibronectin type-III" evidence="4">
    <location>
        <begin position="32"/>
        <end position="127"/>
    </location>
</feature>
<organism evidence="5 6">
    <name type="scientific">Clunio marinus</name>
    <dbReference type="NCBI Taxonomy" id="568069"/>
    <lineage>
        <taxon>Eukaryota</taxon>
        <taxon>Metazoa</taxon>
        <taxon>Ecdysozoa</taxon>
        <taxon>Arthropoda</taxon>
        <taxon>Hexapoda</taxon>
        <taxon>Insecta</taxon>
        <taxon>Pterygota</taxon>
        <taxon>Neoptera</taxon>
        <taxon>Endopterygota</taxon>
        <taxon>Diptera</taxon>
        <taxon>Nematocera</taxon>
        <taxon>Chironomoidea</taxon>
        <taxon>Chironomidae</taxon>
        <taxon>Clunio</taxon>
    </lineage>
</organism>
<evidence type="ECO:0000313" key="6">
    <source>
        <dbReference type="Proteomes" id="UP000183832"/>
    </source>
</evidence>
<evidence type="ECO:0000259" key="4">
    <source>
        <dbReference type="PROSITE" id="PS50853"/>
    </source>
</evidence>
<dbReference type="PANTHER" id="PTHR13817">
    <property type="entry name" value="TITIN"/>
    <property type="match status" value="1"/>
</dbReference>
<keyword evidence="1" id="KW-0677">Repeat</keyword>
<dbReference type="InterPro" id="IPR036179">
    <property type="entry name" value="Ig-like_dom_sf"/>
</dbReference>
<keyword evidence="6" id="KW-1185">Reference proteome</keyword>
<dbReference type="PROSITE" id="PS50853">
    <property type="entry name" value="FN3"/>
    <property type="match status" value="4"/>
</dbReference>
<feature type="compositionally biased region" description="Polar residues" evidence="2">
    <location>
        <begin position="637"/>
        <end position="648"/>
    </location>
</feature>
<dbReference type="InterPro" id="IPR007110">
    <property type="entry name" value="Ig-like_dom"/>
</dbReference>
<dbReference type="GO" id="GO:0009653">
    <property type="term" value="P:anatomical structure morphogenesis"/>
    <property type="evidence" value="ECO:0007669"/>
    <property type="project" value="UniProtKB-ARBA"/>
</dbReference>
<dbReference type="InterPro" id="IPR036116">
    <property type="entry name" value="FN3_sf"/>
</dbReference>
<dbReference type="EMBL" id="CVRI01000064">
    <property type="protein sequence ID" value="CRL05045.1"/>
    <property type="molecule type" value="Genomic_DNA"/>
</dbReference>
<sequence length="648" mass="73555">MSDTAMFTCEAINYIGRSKSYINMTIQGIPVEPDGINIIDKSGRSVKIAWNKPFDRNSPFTRYIIEYKRRKGSWDWNVDQVMVPGDSTNAEIKDLIPITDYNFRIFAENEIGRSKSSNIITLLTSEDKLSGKPHSIVIDTISQTSLKVRWKAPAREDWNSKYILYNVVYKETSSDKNFEFYVKDHIPHSNANTEQTFLIENLKTFTQYSVVVQAFNIIGEGPLSNVETKYTAERTPEQPPRYNTNCKVISSQTIEVFWNSTFLRPANGVIIGYKLLYAPSNIWDDDEKKNLKKVFKPSITIHGLKKFTNFTFQVFAYNSEGDDISSDPINCQTDEDLPEVPSAIKAIGMSYSSLLVAWKPPKQTNGIITQYKVYMKSNVANKAEVQFEVEETDGTACYKSGLKNNIYEVCVSAWTRIGEGDLSECITLNLNEPFPPRIPIFDQTIKATLTKNVDLPYYTIGPTISNISWQFNEELKLQFNDRISQFPVGSLKIRQVIRQDAGEYKCIAENLMGTDSVTYKLIVLAPPLPSHVTTTESTNQSVLLTSSNKTDYIENDVKKSEMVQEVENQALSSQSVDKRIRNAMDQIAVSSRNLAQLLKQKNLQDPIHNEVTLHFVDCLKNVLDKKQTQMNERSDSNDQSGIAENSIK</sequence>
<dbReference type="CDD" id="cd00063">
    <property type="entry name" value="FN3"/>
    <property type="match status" value="4"/>
</dbReference>
<dbReference type="InterPro" id="IPR013098">
    <property type="entry name" value="Ig_I-set"/>
</dbReference>
<name>A0A1J1IXW0_9DIPT</name>
<accession>A0A1J1IXW0</accession>
<feature type="domain" description="Fibronectin type-III" evidence="4">
    <location>
        <begin position="340"/>
        <end position="433"/>
    </location>
</feature>
<dbReference type="AlphaFoldDB" id="A0A1J1IXW0"/>